<proteinExistence type="predicted"/>
<gene>
    <name evidence="2" type="ORF">DEACI_1525</name>
    <name evidence="1" type="ORF">DEACI_2249</name>
</gene>
<protein>
    <submittedName>
        <fullName evidence="1">Uncharacterized protein</fullName>
    </submittedName>
</protein>
<dbReference type="KEGG" id="aacx:DEACI_2249"/>
<accession>A0A8S0WG45</accession>
<evidence type="ECO:0000313" key="3">
    <source>
        <dbReference type="Proteomes" id="UP001071230"/>
    </source>
</evidence>
<evidence type="ECO:0000313" key="2">
    <source>
        <dbReference type="EMBL" id="CEJ07069.1"/>
    </source>
</evidence>
<dbReference type="Proteomes" id="UP000836597">
    <property type="component" value="Chromosome"/>
</dbReference>
<dbReference type="RefSeq" id="WP_240985090.1">
    <property type="nucleotide sequence ID" value="NZ_CDGJ01000037.1"/>
</dbReference>
<reference evidence="2" key="1">
    <citation type="submission" date="2014-11" db="EMBL/GenBank/DDBJ databases">
        <authorList>
            <person name="Hornung B.V."/>
        </authorList>
    </citation>
    <scope>NUCLEOTIDE SEQUENCE</scope>
    <source>
        <strain evidence="2">INE</strain>
    </source>
</reference>
<organism evidence="1">
    <name type="scientific">Acididesulfobacillus acetoxydans</name>
    <dbReference type="NCBI Taxonomy" id="1561005"/>
    <lineage>
        <taxon>Bacteria</taxon>
        <taxon>Bacillati</taxon>
        <taxon>Bacillota</taxon>
        <taxon>Clostridia</taxon>
        <taxon>Eubacteriales</taxon>
        <taxon>Peptococcaceae</taxon>
        <taxon>Acididesulfobacillus</taxon>
    </lineage>
</organism>
<dbReference type="AlphaFoldDB" id="A0A8S0WG45"/>
<keyword evidence="3" id="KW-1185">Reference proteome</keyword>
<name>A0A8S0WG45_9FIRM</name>
<dbReference type="Proteomes" id="UP001071230">
    <property type="component" value="Unassembled WGS sequence"/>
</dbReference>
<reference evidence="1" key="2">
    <citation type="submission" date="2020-01" db="EMBL/GenBank/DDBJ databases">
        <authorList>
            <person name="Hornung B."/>
        </authorList>
    </citation>
    <scope>NUCLEOTIDE SEQUENCE</scope>
    <source>
        <strain evidence="1">PacBioINE</strain>
    </source>
</reference>
<dbReference type="EMBL" id="LR746496">
    <property type="protein sequence ID" value="CAA7601582.1"/>
    <property type="molecule type" value="Genomic_DNA"/>
</dbReference>
<dbReference type="EMBL" id="CDGJ01000037">
    <property type="protein sequence ID" value="CEJ07069.1"/>
    <property type="molecule type" value="Genomic_DNA"/>
</dbReference>
<evidence type="ECO:0000313" key="1">
    <source>
        <dbReference type="EMBL" id="CAA7601582.1"/>
    </source>
</evidence>
<sequence>MKNFKTKLGVVVGTAVIGMGVIALPAMANTSSNGSWFTRMHTLMNQTFTPAQQEQFMSSPAMQQLHDSSAMQQAMQDQNYGEMQSLMNSDQTLKKEIGAQNVGKMNQMMGQLQGNNQSGN</sequence>